<gene>
    <name evidence="9" type="ORF">IPJ48_08265</name>
</gene>
<dbReference type="Proteomes" id="UP000886602">
    <property type="component" value="Unassembled WGS sequence"/>
</dbReference>
<dbReference type="InterPro" id="IPR050250">
    <property type="entry name" value="Macrolide_Exporter_MacB"/>
</dbReference>
<comment type="caution">
    <text evidence="9">The sequence shown here is derived from an EMBL/GenBank/DDBJ whole genome shotgun (WGS) entry which is preliminary data.</text>
</comment>
<dbReference type="PANTHER" id="PTHR30572:SF15">
    <property type="entry name" value="ABC TRANSPORTER PERMEASE"/>
    <property type="match status" value="1"/>
</dbReference>
<organism evidence="9 10">
    <name type="scientific">Candidatus Propionivibrio dominans</name>
    <dbReference type="NCBI Taxonomy" id="2954373"/>
    <lineage>
        <taxon>Bacteria</taxon>
        <taxon>Pseudomonadati</taxon>
        <taxon>Pseudomonadota</taxon>
        <taxon>Betaproteobacteria</taxon>
        <taxon>Rhodocyclales</taxon>
        <taxon>Rhodocyclaceae</taxon>
        <taxon>Propionivibrio</taxon>
    </lineage>
</organism>
<accession>A0A9D7I8F5</accession>
<evidence type="ECO:0000313" key="9">
    <source>
        <dbReference type="EMBL" id="MBK7423077.1"/>
    </source>
</evidence>
<feature type="transmembrane region" description="Helical" evidence="6">
    <location>
        <begin position="351"/>
        <end position="375"/>
    </location>
</feature>
<dbReference type="InterPro" id="IPR003838">
    <property type="entry name" value="ABC3_permease_C"/>
</dbReference>
<evidence type="ECO:0000256" key="4">
    <source>
        <dbReference type="ARBA" id="ARBA00022989"/>
    </source>
</evidence>
<feature type="transmembrane region" description="Helical" evidence="6">
    <location>
        <begin position="305"/>
        <end position="331"/>
    </location>
</feature>
<comment type="subcellular location">
    <subcellularLocation>
        <location evidence="1">Cell membrane</location>
        <topology evidence="1">Multi-pass membrane protein</topology>
    </subcellularLocation>
</comment>
<feature type="transmembrane region" description="Helical" evidence="6">
    <location>
        <begin position="20"/>
        <end position="39"/>
    </location>
</feature>
<dbReference type="GO" id="GO:0022857">
    <property type="term" value="F:transmembrane transporter activity"/>
    <property type="evidence" value="ECO:0007669"/>
    <property type="project" value="TreeGrafter"/>
</dbReference>
<evidence type="ECO:0000259" key="8">
    <source>
        <dbReference type="Pfam" id="PF12704"/>
    </source>
</evidence>
<evidence type="ECO:0000256" key="2">
    <source>
        <dbReference type="ARBA" id="ARBA00022475"/>
    </source>
</evidence>
<reference evidence="9" key="1">
    <citation type="submission" date="2020-10" db="EMBL/GenBank/DDBJ databases">
        <title>Connecting structure to function with the recovery of over 1000 high-quality activated sludge metagenome-assembled genomes encoding full-length rRNA genes using long-read sequencing.</title>
        <authorList>
            <person name="Singleton C.M."/>
            <person name="Petriglieri F."/>
            <person name="Kristensen J.M."/>
            <person name="Kirkegaard R.H."/>
            <person name="Michaelsen T.Y."/>
            <person name="Andersen M.H."/>
            <person name="Karst S.M."/>
            <person name="Dueholm M.S."/>
            <person name="Nielsen P.H."/>
            <person name="Albertsen M."/>
        </authorList>
    </citation>
    <scope>NUCLEOTIDE SEQUENCE</scope>
    <source>
        <strain evidence="9">EsbW_18-Q3-R4-48_MAXAC.044</strain>
    </source>
</reference>
<dbReference type="GO" id="GO:0005886">
    <property type="term" value="C:plasma membrane"/>
    <property type="evidence" value="ECO:0007669"/>
    <property type="project" value="UniProtKB-SubCell"/>
</dbReference>
<protein>
    <submittedName>
        <fullName evidence="9">ABC transporter permease</fullName>
    </submittedName>
</protein>
<dbReference type="InterPro" id="IPR025857">
    <property type="entry name" value="MacB_PCD"/>
</dbReference>
<feature type="domain" description="MacB-like periplasmic core" evidence="8">
    <location>
        <begin position="19"/>
        <end position="231"/>
    </location>
</feature>
<dbReference type="PANTHER" id="PTHR30572">
    <property type="entry name" value="MEMBRANE COMPONENT OF TRANSPORTER-RELATED"/>
    <property type="match status" value="1"/>
</dbReference>
<evidence type="ECO:0000256" key="6">
    <source>
        <dbReference type="SAM" id="Phobius"/>
    </source>
</evidence>
<dbReference type="AlphaFoldDB" id="A0A9D7I8F5"/>
<name>A0A9D7I8F5_9RHOO</name>
<proteinExistence type="predicted"/>
<evidence type="ECO:0000313" key="10">
    <source>
        <dbReference type="Proteomes" id="UP000886602"/>
    </source>
</evidence>
<feature type="transmembrane region" description="Helical" evidence="6">
    <location>
        <begin position="260"/>
        <end position="285"/>
    </location>
</feature>
<evidence type="ECO:0000256" key="3">
    <source>
        <dbReference type="ARBA" id="ARBA00022692"/>
    </source>
</evidence>
<evidence type="ECO:0000256" key="5">
    <source>
        <dbReference type="ARBA" id="ARBA00023136"/>
    </source>
</evidence>
<keyword evidence="5 6" id="KW-0472">Membrane</keyword>
<sequence length="392" mass="42130">MQVPISYSLRNLWTRKLTTVLTAGGMALVVFVFAAVLMLDEGLRKTLVDTGSSDNVVVTRRASGTEVQSGIDRVPAAIVESLPQVALGAGGERQMSKELVVLISLNKRQSGGGAEKPANVIIRGVSPMGLTLRPQVNIVNGRMFRAGSNEIVAGKAIAERFVNAGLGESLRFAGREWVVVGVFDAARSGFDSEIWGDVDQLMQAFRRPVYSSLIFRLNDGGQFTAVQAAIEGDQRLTLEARRETQFYADQSEALSTFIRILGLSLSVIFSIGAVIGAMITMYAAVASRTAEIGTLRALGFRQRSILTAFLLESLFLSLLGGLIGLFLASFMQLFTISTMNWQSFSELAFSFTLNAAIVAKSLAFALLMGLIGGFLPATRAARMNIVDALRAA</sequence>
<dbReference type="EMBL" id="JADJNC010000011">
    <property type="protein sequence ID" value="MBK7423077.1"/>
    <property type="molecule type" value="Genomic_DNA"/>
</dbReference>
<keyword evidence="2" id="KW-1003">Cell membrane</keyword>
<keyword evidence="3 6" id="KW-0812">Transmembrane</keyword>
<evidence type="ECO:0000256" key="1">
    <source>
        <dbReference type="ARBA" id="ARBA00004651"/>
    </source>
</evidence>
<feature type="domain" description="ABC3 transporter permease C-terminal" evidence="7">
    <location>
        <begin position="264"/>
        <end position="385"/>
    </location>
</feature>
<keyword evidence="4 6" id="KW-1133">Transmembrane helix</keyword>
<evidence type="ECO:0000259" key="7">
    <source>
        <dbReference type="Pfam" id="PF02687"/>
    </source>
</evidence>
<dbReference type="Pfam" id="PF12704">
    <property type="entry name" value="MacB_PCD"/>
    <property type="match status" value="1"/>
</dbReference>
<dbReference type="Pfam" id="PF02687">
    <property type="entry name" value="FtsX"/>
    <property type="match status" value="1"/>
</dbReference>